<feature type="region of interest" description="Disordered" evidence="1">
    <location>
        <begin position="1"/>
        <end position="27"/>
    </location>
</feature>
<comment type="caution">
    <text evidence="2">The sequence shown here is derived from an EMBL/GenBank/DDBJ whole genome shotgun (WGS) entry which is preliminary data.</text>
</comment>
<proteinExistence type="predicted"/>
<name>A0A401SYL0_CHIPU</name>
<evidence type="ECO:0000313" key="2">
    <source>
        <dbReference type="EMBL" id="GCC35484.1"/>
    </source>
</evidence>
<protein>
    <submittedName>
        <fullName evidence="2">Uncharacterized protein</fullName>
    </submittedName>
</protein>
<sequence>MCQRQQELAPWGGEAQHRGNKPSGSSRWQGLRRVMVLEWVVFDAAGPKAGLEAVAAAAAFNSRAASAVGVSQLQQWDRPQSILWADQQEQHCFGGNMIGPVREWTLQGKHDKRGGDRAQ</sequence>
<reference evidence="2 3" key="1">
    <citation type="journal article" date="2018" name="Nat. Ecol. Evol.">
        <title>Shark genomes provide insights into elasmobranch evolution and the origin of vertebrates.</title>
        <authorList>
            <person name="Hara Y"/>
            <person name="Yamaguchi K"/>
            <person name="Onimaru K"/>
            <person name="Kadota M"/>
            <person name="Koyanagi M"/>
            <person name="Keeley SD"/>
            <person name="Tatsumi K"/>
            <person name="Tanaka K"/>
            <person name="Motone F"/>
            <person name="Kageyama Y"/>
            <person name="Nozu R"/>
            <person name="Adachi N"/>
            <person name="Nishimura O"/>
            <person name="Nakagawa R"/>
            <person name="Tanegashima C"/>
            <person name="Kiyatake I"/>
            <person name="Matsumoto R"/>
            <person name="Murakumo K"/>
            <person name="Nishida K"/>
            <person name="Terakita A"/>
            <person name="Kuratani S"/>
            <person name="Sato K"/>
            <person name="Hyodo S Kuraku.S."/>
        </authorList>
    </citation>
    <scope>NUCLEOTIDE SEQUENCE [LARGE SCALE GENOMIC DNA]</scope>
</reference>
<dbReference type="EMBL" id="BEZZ01000709">
    <property type="protein sequence ID" value="GCC35484.1"/>
    <property type="molecule type" value="Genomic_DNA"/>
</dbReference>
<dbReference type="AlphaFoldDB" id="A0A401SYL0"/>
<gene>
    <name evidence="2" type="ORF">chiPu_0013969</name>
</gene>
<evidence type="ECO:0000313" key="3">
    <source>
        <dbReference type="Proteomes" id="UP000287033"/>
    </source>
</evidence>
<evidence type="ECO:0000256" key="1">
    <source>
        <dbReference type="SAM" id="MobiDB-lite"/>
    </source>
</evidence>
<dbReference type="Proteomes" id="UP000287033">
    <property type="component" value="Unassembled WGS sequence"/>
</dbReference>
<accession>A0A401SYL0</accession>
<keyword evidence="3" id="KW-1185">Reference proteome</keyword>
<organism evidence="2 3">
    <name type="scientific">Chiloscyllium punctatum</name>
    <name type="common">Brownbanded bambooshark</name>
    <name type="synonym">Hemiscyllium punctatum</name>
    <dbReference type="NCBI Taxonomy" id="137246"/>
    <lineage>
        <taxon>Eukaryota</taxon>
        <taxon>Metazoa</taxon>
        <taxon>Chordata</taxon>
        <taxon>Craniata</taxon>
        <taxon>Vertebrata</taxon>
        <taxon>Chondrichthyes</taxon>
        <taxon>Elasmobranchii</taxon>
        <taxon>Galeomorphii</taxon>
        <taxon>Galeoidea</taxon>
        <taxon>Orectolobiformes</taxon>
        <taxon>Hemiscylliidae</taxon>
        <taxon>Chiloscyllium</taxon>
    </lineage>
</organism>